<evidence type="ECO:0000313" key="2">
    <source>
        <dbReference type="EMBL" id="EEB33844.1"/>
    </source>
</evidence>
<dbReference type="HOGENOM" id="CLU_1537623_0_0_7"/>
<evidence type="ECO:0000256" key="1">
    <source>
        <dbReference type="SAM" id="SignalP"/>
    </source>
</evidence>
<reference evidence="2 3" key="2">
    <citation type="submission" date="2008-10" db="EMBL/GenBank/DDBJ databases">
        <authorList>
            <person name="Fulton L."/>
            <person name="Clifton S."/>
            <person name="Fulton B."/>
            <person name="Xu J."/>
            <person name="Minx P."/>
            <person name="Pepin K.H."/>
            <person name="Johnson M."/>
            <person name="Bhonagiri V."/>
            <person name="Nash W.E."/>
            <person name="Mardis E.R."/>
            <person name="Wilson R.K."/>
        </authorList>
    </citation>
    <scope>NUCLEOTIDE SEQUENCE [LARGE SCALE GENOMIC DNA]</scope>
    <source>
        <strain evidence="2 3">ATCC 29098</strain>
    </source>
</reference>
<comment type="caution">
    <text evidence="2">The sequence shown here is derived from an EMBL/GenBank/DDBJ whole genome shotgun (WGS) entry which is preliminary data.</text>
</comment>
<dbReference type="OrthoDB" id="9860918at2"/>
<evidence type="ECO:0000313" key="3">
    <source>
        <dbReference type="Proteomes" id="UP000003676"/>
    </source>
</evidence>
<accession>B6WST2</accession>
<name>B6WST2_9BACT</name>
<keyword evidence="1" id="KW-0732">Signal</keyword>
<gene>
    <name evidence="2" type="ORF">DESPIG_01134</name>
</gene>
<sequence>MKKLFLTLALVVCWAVTAFAAGQINGLTLDNIEEKLIAFNKPYNGTWLPQLAKEDPTAAWYSLSPTTAVVAGHEAGAKKVNRIQFFVSKDERIPSEDGRRTRYIDDMMYAALAAASLCMPGFGKDQERVDALYDAATYSNQAILHGEKNVFTLGKYQFSAVIIDGIYTIWAEKK</sequence>
<proteinExistence type="predicted"/>
<organism evidence="2 3">
    <name type="scientific">Desulfovibrio piger ATCC 29098</name>
    <dbReference type="NCBI Taxonomy" id="411464"/>
    <lineage>
        <taxon>Bacteria</taxon>
        <taxon>Pseudomonadati</taxon>
        <taxon>Thermodesulfobacteriota</taxon>
        <taxon>Desulfovibrionia</taxon>
        <taxon>Desulfovibrionales</taxon>
        <taxon>Desulfovibrionaceae</taxon>
        <taxon>Desulfovibrio</taxon>
    </lineage>
</organism>
<dbReference type="AlphaFoldDB" id="B6WST2"/>
<reference evidence="2 3" key="1">
    <citation type="submission" date="2008-10" db="EMBL/GenBank/DDBJ databases">
        <title>Draft genome sequence of Desulvovibrio piger (ATCC 29098).</title>
        <authorList>
            <person name="Sudarsanam P."/>
            <person name="Ley R."/>
            <person name="Guruge J."/>
            <person name="Turnbaugh P.J."/>
            <person name="Mahowald M."/>
            <person name="Liep D."/>
            <person name="Gordon J."/>
        </authorList>
    </citation>
    <scope>NUCLEOTIDE SEQUENCE [LARGE SCALE GENOMIC DNA]</scope>
    <source>
        <strain evidence="2 3">ATCC 29098</strain>
    </source>
</reference>
<feature type="chain" id="PRO_5002849358" evidence="1">
    <location>
        <begin position="21"/>
        <end position="174"/>
    </location>
</feature>
<dbReference type="Proteomes" id="UP000003676">
    <property type="component" value="Unassembled WGS sequence"/>
</dbReference>
<dbReference type="EMBL" id="ABXU01000029">
    <property type="protein sequence ID" value="EEB33844.1"/>
    <property type="molecule type" value="Genomic_DNA"/>
</dbReference>
<dbReference type="RefSeq" id="WP_006005606.1">
    <property type="nucleotide sequence ID" value="NZ_DS996355.1"/>
</dbReference>
<feature type="signal peptide" evidence="1">
    <location>
        <begin position="1"/>
        <end position="20"/>
    </location>
</feature>
<protein>
    <submittedName>
        <fullName evidence="2">Uncharacterized protein</fullName>
    </submittedName>
</protein>